<evidence type="ECO:0000313" key="2">
    <source>
        <dbReference type="EMBL" id="ARF11232.1"/>
    </source>
</evidence>
<accession>A0A1V0SHP2</accession>
<organism evidence="2">
    <name type="scientific">Klosneuvirus KNV1</name>
    <dbReference type="NCBI Taxonomy" id="1977640"/>
    <lineage>
        <taxon>Viruses</taxon>
        <taxon>Varidnaviria</taxon>
        <taxon>Bamfordvirae</taxon>
        <taxon>Nucleocytoviricota</taxon>
        <taxon>Megaviricetes</taxon>
        <taxon>Imitervirales</taxon>
        <taxon>Mimiviridae</taxon>
        <taxon>Klosneuvirinae</taxon>
        <taxon>Klosneuvirus</taxon>
    </lineage>
</organism>
<sequence>MASLLSFAGHFASFTHIYNQLYSTEAFQDFHDNINEGTFEEVITTLVRNSLFKQLDPVVSSYLESPEITQIMSNKNLNHHDKCKIVGGKITNYILDHHPSFSTNETDPELAASFIVDKKQAIKDTLESMGKMNNLDQAETVNDVYTLVVDDMSTSLVKQVSGLISTFIPINLSEDLYLTIVQDLMKRFNENYEYQSDFCNDDLIDRDKEDDDEDDDSDSSDDSDDGDGDELPVPENKKRSLEKMLDGKEDTEKPANKKNKK</sequence>
<name>A0A1V0SHP2_9VIRU</name>
<feature type="region of interest" description="Disordered" evidence="1">
    <location>
        <begin position="200"/>
        <end position="261"/>
    </location>
</feature>
<reference evidence="2" key="1">
    <citation type="journal article" date="2017" name="Science">
        <title>Giant viruses with an expanded complement of translation system components.</title>
        <authorList>
            <person name="Schulz F."/>
            <person name="Yutin N."/>
            <person name="Ivanova N.N."/>
            <person name="Ortega D.R."/>
            <person name="Lee T.K."/>
            <person name="Vierheilig J."/>
            <person name="Daims H."/>
            <person name="Horn M."/>
            <person name="Wagner M."/>
            <person name="Jensen G.J."/>
            <person name="Kyrpides N.C."/>
            <person name="Koonin E.V."/>
            <person name="Woyke T."/>
        </authorList>
    </citation>
    <scope>NUCLEOTIDE SEQUENCE</scope>
    <source>
        <strain evidence="2">KNV1</strain>
    </source>
</reference>
<proteinExistence type="predicted"/>
<protein>
    <submittedName>
        <fullName evidence="2">Uncharacterized protein</fullName>
    </submittedName>
</protein>
<evidence type="ECO:0000256" key="1">
    <source>
        <dbReference type="SAM" id="MobiDB-lite"/>
    </source>
</evidence>
<feature type="compositionally biased region" description="Basic and acidic residues" evidence="1">
    <location>
        <begin position="235"/>
        <end position="255"/>
    </location>
</feature>
<gene>
    <name evidence="2" type="ORF">Klosneuvirus_1_89</name>
</gene>
<dbReference type="EMBL" id="KY684108">
    <property type="protein sequence ID" value="ARF11232.1"/>
    <property type="molecule type" value="Genomic_DNA"/>
</dbReference>
<feature type="compositionally biased region" description="Acidic residues" evidence="1">
    <location>
        <begin position="200"/>
        <end position="232"/>
    </location>
</feature>